<dbReference type="AlphaFoldDB" id="A0A0G4FP38"/>
<reference evidence="2 3" key="1">
    <citation type="submission" date="2014-11" db="EMBL/GenBank/DDBJ databases">
        <authorList>
            <person name="Zhu J."/>
            <person name="Qi W."/>
            <person name="Song R."/>
        </authorList>
    </citation>
    <scope>NUCLEOTIDE SEQUENCE [LARGE SCALE GENOMIC DNA]</scope>
</reference>
<dbReference type="InParanoid" id="A0A0G4FP38"/>
<feature type="compositionally biased region" description="Low complexity" evidence="1">
    <location>
        <begin position="1"/>
        <end position="21"/>
    </location>
</feature>
<feature type="region of interest" description="Disordered" evidence="1">
    <location>
        <begin position="132"/>
        <end position="153"/>
    </location>
</feature>
<name>A0A0G4FP38_VITBC</name>
<gene>
    <name evidence="2" type="ORF">Vbra_9370</name>
</gene>
<evidence type="ECO:0000256" key="1">
    <source>
        <dbReference type="SAM" id="MobiDB-lite"/>
    </source>
</evidence>
<dbReference type="VEuPathDB" id="CryptoDB:Vbra_9370"/>
<organism evidence="2 3">
    <name type="scientific">Vitrella brassicaformis (strain CCMP3155)</name>
    <dbReference type="NCBI Taxonomy" id="1169540"/>
    <lineage>
        <taxon>Eukaryota</taxon>
        <taxon>Sar</taxon>
        <taxon>Alveolata</taxon>
        <taxon>Colpodellida</taxon>
        <taxon>Vitrellaceae</taxon>
        <taxon>Vitrella</taxon>
    </lineage>
</organism>
<evidence type="ECO:0000313" key="3">
    <source>
        <dbReference type="Proteomes" id="UP000041254"/>
    </source>
</evidence>
<feature type="compositionally biased region" description="Basic residues" evidence="1">
    <location>
        <begin position="140"/>
        <end position="153"/>
    </location>
</feature>
<feature type="region of interest" description="Disordered" evidence="1">
    <location>
        <begin position="1"/>
        <end position="22"/>
    </location>
</feature>
<dbReference type="EMBL" id="CDMY01000475">
    <property type="protein sequence ID" value="CEM15968.1"/>
    <property type="molecule type" value="Genomic_DNA"/>
</dbReference>
<proteinExistence type="predicted"/>
<evidence type="ECO:0000313" key="2">
    <source>
        <dbReference type="EMBL" id="CEM15968.1"/>
    </source>
</evidence>
<protein>
    <submittedName>
        <fullName evidence="2">Uncharacterized protein</fullName>
    </submittedName>
</protein>
<sequence length="162" mass="17886">MAESAAVSPPRRPSSPRSARPMHCDAEPRYVMCVGKRLSRHDEMTVYPSSVLHPSLPCLVAAGYRISSFSRCAPVAFIPFGLNDRVVAAPSVLNWCRPSHWAARTAGLNNGGLGAFSDRVWQAQLVFEQKLKSENERGRGSGKGKGRGRRRRMARAVLRRTI</sequence>
<accession>A0A0G4FP38</accession>
<dbReference type="Proteomes" id="UP000041254">
    <property type="component" value="Unassembled WGS sequence"/>
</dbReference>
<keyword evidence="3" id="KW-1185">Reference proteome</keyword>